<reference evidence="3 4" key="1">
    <citation type="submission" date="2024-01" db="EMBL/GenBank/DDBJ databases">
        <title>A draft genome for a cacao thread blight-causing isolate of Paramarasmius palmivorus.</title>
        <authorList>
            <person name="Baruah I.K."/>
            <person name="Bukari Y."/>
            <person name="Amoako-Attah I."/>
            <person name="Meinhardt L.W."/>
            <person name="Bailey B.A."/>
            <person name="Cohen S.P."/>
        </authorList>
    </citation>
    <scope>NUCLEOTIDE SEQUENCE [LARGE SCALE GENOMIC DNA]</scope>
    <source>
        <strain evidence="3 4">GH-12</strain>
    </source>
</reference>
<dbReference type="AlphaFoldDB" id="A0AAW0D2V2"/>
<dbReference type="Proteomes" id="UP001383192">
    <property type="component" value="Unassembled WGS sequence"/>
</dbReference>
<feature type="compositionally biased region" description="Polar residues" evidence="1">
    <location>
        <begin position="292"/>
        <end position="303"/>
    </location>
</feature>
<protein>
    <submittedName>
        <fullName evidence="3">Uncharacterized protein</fullName>
    </submittedName>
</protein>
<evidence type="ECO:0000313" key="3">
    <source>
        <dbReference type="EMBL" id="KAK7046077.1"/>
    </source>
</evidence>
<feature type="region of interest" description="Disordered" evidence="1">
    <location>
        <begin position="201"/>
        <end position="233"/>
    </location>
</feature>
<feature type="region of interest" description="Disordered" evidence="1">
    <location>
        <begin position="290"/>
        <end position="315"/>
    </location>
</feature>
<dbReference type="EMBL" id="JAYKXP010000022">
    <property type="protein sequence ID" value="KAK7046077.1"/>
    <property type="molecule type" value="Genomic_DNA"/>
</dbReference>
<evidence type="ECO:0000256" key="1">
    <source>
        <dbReference type="SAM" id="MobiDB-lite"/>
    </source>
</evidence>
<evidence type="ECO:0000313" key="4">
    <source>
        <dbReference type="Proteomes" id="UP001383192"/>
    </source>
</evidence>
<dbReference type="EMBL" id="JAYKXP010000100">
    <property type="protein sequence ID" value="KAK7026783.1"/>
    <property type="molecule type" value="Genomic_DNA"/>
</dbReference>
<sequence length="315" mass="34967">MTFTTQTIPPLALGLPPSPDNAQPVISIDRTCALYSLQVAHMGYSRKAAEVPEERTMVENELSEGPRLFRILNDVKSTSRRPVTECQTKSPTYCSIRRFQSERGSSGFTKGLSPWVKRMGWPVPKVSSPRYSETSLLSLEQKVIQKPSPRSLSPLYSDEDDVPFFTNPFDDHKPIPIPAPLPGVPADGIINLDDYDLLESQPENEFCGSDGGSDSSEDMSENSTPENSPRAHSPYDLFATAHYPPSPPGFIHTSRVYPSSTAPGHRMNVGWSYMKPVGKPTFRVAEVPIQNPRPQSGAQSQMLQRMLKEMGCRRD</sequence>
<proteinExistence type="predicted"/>
<comment type="caution">
    <text evidence="3">The sequence shown here is derived from an EMBL/GenBank/DDBJ whole genome shotgun (WGS) entry which is preliminary data.</text>
</comment>
<gene>
    <name evidence="3" type="ORF">VNI00_007072</name>
    <name evidence="2" type="ORF">VNI00_015441</name>
</gene>
<keyword evidence="4" id="KW-1185">Reference proteome</keyword>
<name>A0AAW0D2V2_9AGAR</name>
<feature type="compositionally biased region" description="Basic and acidic residues" evidence="1">
    <location>
        <begin position="306"/>
        <end position="315"/>
    </location>
</feature>
<organism evidence="3 4">
    <name type="scientific">Paramarasmius palmivorus</name>
    <dbReference type="NCBI Taxonomy" id="297713"/>
    <lineage>
        <taxon>Eukaryota</taxon>
        <taxon>Fungi</taxon>
        <taxon>Dikarya</taxon>
        <taxon>Basidiomycota</taxon>
        <taxon>Agaricomycotina</taxon>
        <taxon>Agaricomycetes</taxon>
        <taxon>Agaricomycetidae</taxon>
        <taxon>Agaricales</taxon>
        <taxon>Marasmiineae</taxon>
        <taxon>Marasmiaceae</taxon>
        <taxon>Paramarasmius</taxon>
    </lineage>
</organism>
<evidence type="ECO:0000313" key="2">
    <source>
        <dbReference type="EMBL" id="KAK7026783.1"/>
    </source>
</evidence>
<accession>A0AAW0D2V2</accession>